<evidence type="ECO:0000313" key="3">
    <source>
        <dbReference type="Proteomes" id="UP001409291"/>
    </source>
</evidence>
<dbReference type="EMBL" id="JBDJNQ010000002">
    <property type="protein sequence ID" value="MEN5376766.1"/>
    <property type="molecule type" value="Genomic_DNA"/>
</dbReference>
<dbReference type="RefSeq" id="WP_310437834.1">
    <property type="nucleotide sequence ID" value="NZ_JBDJLH010000003.1"/>
</dbReference>
<dbReference type="InterPro" id="IPR046615">
    <property type="entry name" value="DUF6728"/>
</dbReference>
<comment type="caution">
    <text evidence="2">The sequence shown here is derived from an EMBL/GenBank/DDBJ whole genome shotgun (WGS) entry which is preliminary data.</text>
</comment>
<gene>
    <name evidence="2" type="ORF">ABE541_05775</name>
</gene>
<dbReference type="Pfam" id="PF20498">
    <property type="entry name" value="DUF6728"/>
    <property type="match status" value="1"/>
</dbReference>
<sequence>MYFFRKKDPNRPTNGNLKAMHIINAIAIIVFILALIYKFFFAS</sequence>
<proteinExistence type="predicted"/>
<keyword evidence="1" id="KW-1133">Transmembrane helix</keyword>
<dbReference type="Proteomes" id="UP001409291">
    <property type="component" value="Unassembled WGS sequence"/>
</dbReference>
<keyword evidence="1" id="KW-0812">Transmembrane</keyword>
<keyword evidence="3" id="KW-1185">Reference proteome</keyword>
<feature type="transmembrane region" description="Helical" evidence="1">
    <location>
        <begin position="21"/>
        <end position="40"/>
    </location>
</feature>
<evidence type="ECO:0000256" key="1">
    <source>
        <dbReference type="SAM" id="Phobius"/>
    </source>
</evidence>
<reference evidence="2 3" key="1">
    <citation type="submission" date="2024-04" db="EMBL/GenBank/DDBJ databases">
        <title>WGS of bacteria from Torrens River.</title>
        <authorList>
            <person name="Wyrsch E.R."/>
            <person name="Drigo B."/>
        </authorList>
    </citation>
    <scope>NUCLEOTIDE SEQUENCE [LARGE SCALE GENOMIC DNA]</scope>
    <source>
        <strain evidence="2 3">TWI391</strain>
    </source>
</reference>
<accession>A0ABV0BPU9</accession>
<evidence type="ECO:0000313" key="2">
    <source>
        <dbReference type="EMBL" id="MEN5376766.1"/>
    </source>
</evidence>
<protein>
    <submittedName>
        <fullName evidence="2">DUF6728 family protein</fullName>
    </submittedName>
</protein>
<organism evidence="2 3">
    <name type="scientific">Sphingobacterium kitahiroshimense</name>
    <dbReference type="NCBI Taxonomy" id="470446"/>
    <lineage>
        <taxon>Bacteria</taxon>
        <taxon>Pseudomonadati</taxon>
        <taxon>Bacteroidota</taxon>
        <taxon>Sphingobacteriia</taxon>
        <taxon>Sphingobacteriales</taxon>
        <taxon>Sphingobacteriaceae</taxon>
        <taxon>Sphingobacterium</taxon>
    </lineage>
</organism>
<keyword evidence="1" id="KW-0472">Membrane</keyword>
<name>A0ABV0BPU9_9SPHI</name>